<keyword evidence="2" id="KW-0677">Repeat</keyword>
<name>A0AAD4XM79_9MAGN</name>
<reference evidence="4" key="1">
    <citation type="submission" date="2022-04" db="EMBL/GenBank/DDBJ databases">
        <title>A functionally conserved STORR gene fusion in Papaver species that diverged 16.8 million years ago.</title>
        <authorList>
            <person name="Catania T."/>
        </authorList>
    </citation>
    <scope>NUCLEOTIDE SEQUENCE</scope>
    <source>
        <strain evidence="4">S-188037</strain>
    </source>
</reference>
<dbReference type="Pfam" id="PF01535">
    <property type="entry name" value="PPR"/>
    <property type="match status" value="3"/>
</dbReference>
<feature type="repeat" description="PPR" evidence="3">
    <location>
        <begin position="390"/>
        <end position="424"/>
    </location>
</feature>
<feature type="repeat" description="PPR" evidence="3">
    <location>
        <begin position="320"/>
        <end position="354"/>
    </location>
</feature>
<accession>A0AAD4XM79</accession>
<dbReference type="Gene3D" id="1.25.40.10">
    <property type="entry name" value="Tetratricopeptide repeat domain"/>
    <property type="match status" value="3"/>
</dbReference>
<dbReference type="EMBL" id="JAJJMB010007077">
    <property type="protein sequence ID" value="KAI3932289.1"/>
    <property type="molecule type" value="Genomic_DNA"/>
</dbReference>
<comment type="similarity">
    <text evidence="1">Belongs to the PPR family. P subfamily.</text>
</comment>
<feature type="repeat" description="PPR" evidence="3">
    <location>
        <begin position="492"/>
        <end position="526"/>
    </location>
</feature>
<dbReference type="InterPro" id="IPR050667">
    <property type="entry name" value="PPR-containing_protein"/>
</dbReference>
<evidence type="ECO:0000313" key="5">
    <source>
        <dbReference type="Proteomes" id="UP001202328"/>
    </source>
</evidence>
<feature type="repeat" description="PPR" evidence="3">
    <location>
        <begin position="355"/>
        <end position="389"/>
    </location>
</feature>
<evidence type="ECO:0000256" key="2">
    <source>
        <dbReference type="ARBA" id="ARBA00022737"/>
    </source>
</evidence>
<dbReference type="Proteomes" id="UP001202328">
    <property type="component" value="Unassembled WGS sequence"/>
</dbReference>
<evidence type="ECO:0000313" key="4">
    <source>
        <dbReference type="EMBL" id="KAI3932289.1"/>
    </source>
</evidence>
<evidence type="ECO:0000256" key="1">
    <source>
        <dbReference type="ARBA" id="ARBA00007626"/>
    </source>
</evidence>
<comment type="caution">
    <text evidence="4">The sequence shown here is derived from an EMBL/GenBank/DDBJ whole genome shotgun (WGS) entry which is preliminary data.</text>
</comment>
<gene>
    <name evidence="4" type="ORF">MKW98_025009</name>
</gene>
<dbReference type="InterPro" id="IPR011990">
    <property type="entry name" value="TPR-like_helical_dom_sf"/>
</dbReference>
<proteinExistence type="inferred from homology"/>
<dbReference type="PROSITE" id="PS51375">
    <property type="entry name" value="PPR"/>
    <property type="match status" value="4"/>
</dbReference>
<dbReference type="Pfam" id="PF13041">
    <property type="entry name" value="PPR_2"/>
    <property type="match status" value="1"/>
</dbReference>
<protein>
    <recommendedName>
        <fullName evidence="6">Pentatricopeptide repeat-containing protein</fullName>
    </recommendedName>
</protein>
<evidence type="ECO:0008006" key="6">
    <source>
        <dbReference type="Google" id="ProtNLM"/>
    </source>
</evidence>
<dbReference type="AlphaFoldDB" id="A0AAD4XM79"/>
<organism evidence="4 5">
    <name type="scientific">Papaver atlanticum</name>
    <dbReference type="NCBI Taxonomy" id="357466"/>
    <lineage>
        <taxon>Eukaryota</taxon>
        <taxon>Viridiplantae</taxon>
        <taxon>Streptophyta</taxon>
        <taxon>Embryophyta</taxon>
        <taxon>Tracheophyta</taxon>
        <taxon>Spermatophyta</taxon>
        <taxon>Magnoliopsida</taxon>
        <taxon>Ranunculales</taxon>
        <taxon>Papaveraceae</taxon>
        <taxon>Papaveroideae</taxon>
        <taxon>Papaver</taxon>
    </lineage>
</organism>
<dbReference type="NCBIfam" id="TIGR00756">
    <property type="entry name" value="PPR"/>
    <property type="match status" value="3"/>
</dbReference>
<dbReference type="PANTHER" id="PTHR47939">
    <property type="entry name" value="MEMBRANE-ASSOCIATED SALT-INDUCIBLE PROTEIN-LIKE"/>
    <property type="match status" value="1"/>
</dbReference>
<evidence type="ECO:0000256" key="3">
    <source>
        <dbReference type="PROSITE-ProRule" id="PRU00708"/>
    </source>
</evidence>
<dbReference type="InterPro" id="IPR002885">
    <property type="entry name" value="PPR_rpt"/>
</dbReference>
<keyword evidence="5" id="KW-1185">Reference proteome</keyword>
<sequence>MINQQRFHLLLLLPNHLKKSQPPPLLVRHLLLHPFFLSSSSSSHFSSNNNSYLSSTHPSSSAASHFLKPYSSSSSIRPYLHPKLSHYPTLTDFQFQEKQEIDDDDDDDDDDRYKNPSDKNTHLFIKILRQANSDEHAMDFIYKSSIKPTESLICSVIWELRNEWELGFLAFKWGLNSGCFSNTNKVWILMIWVLGKQRQFGVAWSLIRKMVPSSLDSRKALLIMIQSYAAAGKPNKAIQTFQAMEKFRVTADSKAFHTLLRVLCTYGDVELAEEFMLTNKKLFPLEIESFNIILDGWSNFDEVEAKRVWREMSNCCITPNAVSYTHMISCFSKVGNLFDSLRLYDQMKKRGWFPGISVYNSLIYVLTRENCLKDALNLLEKIKEVGLKADSATYSSIIIPLCEAKKSDEARIILADMIREGLGPTTATYHAFVEVEESLIGTSELLRQMKETGCGPNGNTFLLIFNKFFKFHQSANVLKMWMEMKRLKIIPNSAHYNVVVAGLAKFGWMKKAREIYDEMKTLGFAEDPKLKKLFQGCGKK</sequence>
<dbReference type="PANTHER" id="PTHR47939:SF5">
    <property type="entry name" value="PENTACOTRIPEPTIDE-REPEAT REGION OF PRORP DOMAIN-CONTAINING PROTEIN"/>
    <property type="match status" value="1"/>
</dbReference>